<keyword evidence="2" id="KW-1185">Reference proteome</keyword>
<dbReference type="Proteomes" id="UP000252707">
    <property type="component" value="Unassembled WGS sequence"/>
</dbReference>
<evidence type="ECO:0000313" key="2">
    <source>
        <dbReference type="Proteomes" id="UP000252707"/>
    </source>
</evidence>
<proteinExistence type="predicted"/>
<protein>
    <submittedName>
        <fullName evidence="1">Uncharacterized protein</fullName>
    </submittedName>
</protein>
<gene>
    <name evidence="1" type="ORF">DFQ59_104222</name>
</gene>
<evidence type="ECO:0000313" key="1">
    <source>
        <dbReference type="EMBL" id="RCX30784.1"/>
    </source>
</evidence>
<dbReference type="RefSeq" id="WP_114279759.1">
    <property type="nucleotide sequence ID" value="NZ_QPJY01000004.1"/>
</dbReference>
<name>A0A369CG21_9GAMM</name>
<dbReference type="EMBL" id="QPJY01000004">
    <property type="protein sequence ID" value="RCX30784.1"/>
    <property type="molecule type" value="Genomic_DNA"/>
</dbReference>
<dbReference type="OrthoDB" id="7060864at2"/>
<comment type="caution">
    <text evidence="1">The sequence shown here is derived from an EMBL/GenBank/DDBJ whole genome shotgun (WGS) entry which is preliminary data.</text>
</comment>
<reference evidence="1 2" key="1">
    <citation type="submission" date="2018-07" db="EMBL/GenBank/DDBJ databases">
        <title>Genomic Encyclopedia of Type Strains, Phase IV (KMG-IV): sequencing the most valuable type-strain genomes for metagenomic binning, comparative biology and taxonomic classification.</title>
        <authorList>
            <person name="Goeker M."/>
        </authorList>
    </citation>
    <scope>NUCLEOTIDE SEQUENCE [LARGE SCALE GENOMIC DNA]</scope>
    <source>
        <strain evidence="1 2">DSM 26407</strain>
    </source>
</reference>
<accession>A0A369CG21</accession>
<sequence length="117" mass="12842">MDAPRIGTAIPKRRYQLGEYGLVVLGEVASLDGHDYTWIMALTRDGEAQPDLFVTSEANPPGEREQGSHRLRVIAASGEKVLGNSDGLSDIDNFVTVAIGITKQLFKLEDEQEMQLL</sequence>
<organism evidence="1 2">
    <name type="scientific">Thioalbus denitrificans</name>
    <dbReference type="NCBI Taxonomy" id="547122"/>
    <lineage>
        <taxon>Bacteria</taxon>
        <taxon>Pseudomonadati</taxon>
        <taxon>Pseudomonadota</taxon>
        <taxon>Gammaproteobacteria</taxon>
        <taxon>Chromatiales</taxon>
        <taxon>Ectothiorhodospiraceae</taxon>
        <taxon>Thioalbus</taxon>
    </lineage>
</organism>
<dbReference type="AlphaFoldDB" id="A0A369CG21"/>